<evidence type="ECO:0000259" key="2">
    <source>
        <dbReference type="Pfam" id="PF11127"/>
    </source>
</evidence>
<keyword evidence="1" id="KW-0472">Membrane</keyword>
<evidence type="ECO:0000313" key="3">
    <source>
        <dbReference type="EMBL" id="KKU90526.1"/>
    </source>
</evidence>
<dbReference type="EMBL" id="LCPB01000001">
    <property type="protein sequence ID" value="KKU90526.1"/>
    <property type="molecule type" value="Genomic_DNA"/>
</dbReference>
<evidence type="ECO:0000313" key="4">
    <source>
        <dbReference type="Proteomes" id="UP000033882"/>
    </source>
</evidence>
<protein>
    <recommendedName>
        <fullName evidence="2">Inner membrane protein YgaP-like transmembrane domain-containing protein</fullName>
    </recommendedName>
</protein>
<dbReference type="InterPro" id="IPR021309">
    <property type="entry name" value="YgaP-like_TM"/>
</dbReference>
<feature type="transmembrane region" description="Helical" evidence="1">
    <location>
        <begin position="36"/>
        <end position="60"/>
    </location>
</feature>
<keyword evidence="1" id="KW-0812">Transmembrane</keyword>
<accession>A0A0G1U8R1</accession>
<feature type="transmembrane region" description="Helical" evidence="1">
    <location>
        <begin position="72"/>
        <end position="94"/>
    </location>
</feature>
<gene>
    <name evidence="3" type="ORF">UY19_C0001G0003</name>
</gene>
<comment type="caution">
    <text evidence="3">The sequence shown here is derived from an EMBL/GenBank/DDBJ whole genome shotgun (WGS) entry which is preliminary data.</text>
</comment>
<dbReference type="Pfam" id="PF11127">
    <property type="entry name" value="YgaP-like_TM"/>
    <property type="match status" value="1"/>
</dbReference>
<sequence>MKIIPNENILDRLARVILAEILFIIALFWFSGTGQVVFYVMAAAMLITAGTGFCGLYKVLGINTEKQDNKKVSKVVLGLFIVIFVVIAVAGSYYSNFFTKKFFLEDYNRMNNYYKQTLFYTGQDKRVEALDNYTKLVSEFTLFNNKYQKFHPYVLKKDSQFNADLVKVSDIITGLEEDVKDGDLQEAHINFEQVRPIFQDILKRNGFSMLAVSLVDFHDAMEEIIAKADAKDLAGVINVYPGVSDKLKAVEAEANDSEIQAIRARLEEVLVLAKTGNADSLSAKAAELKSAFVKVYLKRG</sequence>
<feature type="transmembrane region" description="Helical" evidence="1">
    <location>
        <begin position="12"/>
        <end position="30"/>
    </location>
</feature>
<name>A0A0G1U8R1_9BACT</name>
<proteinExistence type="predicted"/>
<reference evidence="3 4" key="1">
    <citation type="journal article" date="2015" name="Nature">
        <title>rRNA introns, odd ribosomes, and small enigmatic genomes across a large radiation of phyla.</title>
        <authorList>
            <person name="Brown C.T."/>
            <person name="Hug L.A."/>
            <person name="Thomas B.C."/>
            <person name="Sharon I."/>
            <person name="Castelle C.J."/>
            <person name="Singh A."/>
            <person name="Wilkins M.J."/>
            <person name="Williams K.H."/>
            <person name="Banfield J.F."/>
        </authorList>
    </citation>
    <scope>NUCLEOTIDE SEQUENCE [LARGE SCALE GENOMIC DNA]</scope>
</reference>
<evidence type="ECO:0000256" key="1">
    <source>
        <dbReference type="SAM" id="Phobius"/>
    </source>
</evidence>
<dbReference type="AlphaFoldDB" id="A0A0G1U8R1"/>
<dbReference type="Proteomes" id="UP000033882">
    <property type="component" value="Unassembled WGS sequence"/>
</dbReference>
<organism evidence="3 4">
    <name type="scientific">Candidatus Wolfebacteria bacterium GW2011_GWA2_47_9b</name>
    <dbReference type="NCBI Taxonomy" id="1619005"/>
    <lineage>
        <taxon>Bacteria</taxon>
        <taxon>Candidatus Wolfeibacteriota</taxon>
    </lineage>
</organism>
<keyword evidence="1" id="KW-1133">Transmembrane helix</keyword>
<feature type="domain" description="Inner membrane protein YgaP-like transmembrane" evidence="2">
    <location>
        <begin position="5"/>
        <end position="67"/>
    </location>
</feature>